<keyword evidence="1" id="KW-0472">Membrane</keyword>
<dbReference type="Proteomes" id="UP001606099">
    <property type="component" value="Unassembled WGS sequence"/>
</dbReference>
<keyword evidence="5" id="KW-1185">Reference proteome</keyword>
<dbReference type="Pfam" id="PF07589">
    <property type="entry name" value="PEP-CTERM"/>
    <property type="match status" value="1"/>
</dbReference>
<feature type="chain" id="PRO_5045341042" evidence="2">
    <location>
        <begin position="24"/>
        <end position="157"/>
    </location>
</feature>
<dbReference type="InterPro" id="IPR013424">
    <property type="entry name" value="Ice-binding_C"/>
</dbReference>
<dbReference type="NCBIfam" id="TIGR02595">
    <property type="entry name" value="PEP_CTERM"/>
    <property type="match status" value="1"/>
</dbReference>
<proteinExistence type="predicted"/>
<sequence length="157" mass="16053">MKYKNWAITAAMAALTAFAPAHAADQTVSFAAQSSTASFVGTNPLLAGGDDVITFTGLTAGTYDFVLVLTGVDTTISGVSLNGVTGTAVNTDRFFFASVVGSTQTPLALTINGIAGAAGAYTGSLTVTAVPEPETYALMGMGLMTLGFLARRSRRRN</sequence>
<evidence type="ECO:0000313" key="4">
    <source>
        <dbReference type="EMBL" id="MFG6448722.1"/>
    </source>
</evidence>
<organism evidence="4 5">
    <name type="scientific">Roseateles rivi</name>
    <dbReference type="NCBI Taxonomy" id="3299028"/>
    <lineage>
        <taxon>Bacteria</taxon>
        <taxon>Pseudomonadati</taxon>
        <taxon>Pseudomonadota</taxon>
        <taxon>Betaproteobacteria</taxon>
        <taxon>Burkholderiales</taxon>
        <taxon>Sphaerotilaceae</taxon>
        <taxon>Roseateles</taxon>
    </lineage>
</organism>
<keyword evidence="1" id="KW-1133">Transmembrane helix</keyword>
<feature type="signal peptide" evidence="2">
    <location>
        <begin position="1"/>
        <end position="23"/>
    </location>
</feature>
<keyword evidence="1" id="KW-0812">Transmembrane</keyword>
<protein>
    <submittedName>
        <fullName evidence="4">FxDxF family PEP-CTERM protein</fullName>
    </submittedName>
</protein>
<reference evidence="4 5" key="1">
    <citation type="submission" date="2024-08" db="EMBL/GenBank/DDBJ databases">
        <authorList>
            <person name="Lu H."/>
        </authorList>
    </citation>
    <scope>NUCLEOTIDE SEQUENCE [LARGE SCALE GENOMIC DNA]</scope>
    <source>
        <strain evidence="4 5">BYS180W</strain>
    </source>
</reference>
<feature type="domain" description="Ice-binding protein C-terminal" evidence="3">
    <location>
        <begin position="129"/>
        <end position="152"/>
    </location>
</feature>
<gene>
    <name evidence="4" type="ORF">ACG0Z6_10800</name>
</gene>
<evidence type="ECO:0000313" key="5">
    <source>
        <dbReference type="Proteomes" id="UP001606099"/>
    </source>
</evidence>
<feature type="transmembrane region" description="Helical" evidence="1">
    <location>
        <begin position="135"/>
        <end position="151"/>
    </location>
</feature>
<evidence type="ECO:0000256" key="2">
    <source>
        <dbReference type="SAM" id="SignalP"/>
    </source>
</evidence>
<keyword evidence="2" id="KW-0732">Signal</keyword>
<accession>A0ABW7FWM8</accession>
<evidence type="ECO:0000259" key="3">
    <source>
        <dbReference type="Pfam" id="PF07589"/>
    </source>
</evidence>
<dbReference type="RefSeq" id="WP_394461225.1">
    <property type="nucleotide sequence ID" value="NZ_JBIGHZ010000004.1"/>
</dbReference>
<dbReference type="NCBIfam" id="NF038126">
    <property type="entry name" value="PEP_CTERM_FxDxF"/>
    <property type="match status" value="1"/>
</dbReference>
<name>A0ABW7FWM8_9BURK</name>
<comment type="caution">
    <text evidence="4">The sequence shown here is derived from an EMBL/GenBank/DDBJ whole genome shotgun (WGS) entry which is preliminary data.</text>
</comment>
<dbReference type="EMBL" id="JBIGHZ010000004">
    <property type="protein sequence ID" value="MFG6448722.1"/>
    <property type="molecule type" value="Genomic_DNA"/>
</dbReference>
<evidence type="ECO:0000256" key="1">
    <source>
        <dbReference type="SAM" id="Phobius"/>
    </source>
</evidence>